<dbReference type="SMART" id="SM00228">
    <property type="entry name" value="PDZ"/>
    <property type="match status" value="1"/>
</dbReference>
<comment type="caution">
    <text evidence="2">The sequence shown here is derived from an EMBL/GenBank/DDBJ whole genome shotgun (WGS) entry which is preliminary data.</text>
</comment>
<protein>
    <recommendedName>
        <fullName evidence="1">PDZ domain-containing protein</fullName>
    </recommendedName>
</protein>
<dbReference type="SUPFAM" id="SSF50156">
    <property type="entry name" value="PDZ domain-like"/>
    <property type="match status" value="1"/>
</dbReference>
<evidence type="ECO:0000259" key="1">
    <source>
        <dbReference type="PROSITE" id="PS50106"/>
    </source>
</evidence>
<dbReference type="PROSITE" id="PS51257">
    <property type="entry name" value="PROKAR_LIPOPROTEIN"/>
    <property type="match status" value="1"/>
</dbReference>
<dbReference type="Gene3D" id="2.30.42.10">
    <property type="match status" value="1"/>
</dbReference>
<proteinExistence type="predicted"/>
<dbReference type="OrthoDB" id="5580718at2"/>
<name>A0A225NHK5_9RHOB</name>
<dbReference type="RefSeq" id="WP_088651623.1">
    <property type="nucleotide sequence ID" value="NZ_AQQR01000011.1"/>
</dbReference>
<dbReference type="InterPro" id="IPR036034">
    <property type="entry name" value="PDZ_sf"/>
</dbReference>
<keyword evidence="3" id="KW-1185">Reference proteome</keyword>
<dbReference type="EMBL" id="AQQR01000011">
    <property type="protein sequence ID" value="OWU70493.1"/>
    <property type="molecule type" value="Genomic_DNA"/>
</dbReference>
<dbReference type="InterPro" id="IPR041489">
    <property type="entry name" value="PDZ_6"/>
</dbReference>
<dbReference type="InterPro" id="IPR001478">
    <property type="entry name" value="PDZ"/>
</dbReference>
<dbReference type="AlphaFoldDB" id="A0A225NHK5"/>
<dbReference type="PROSITE" id="PS50106">
    <property type="entry name" value="PDZ"/>
    <property type="match status" value="1"/>
</dbReference>
<dbReference type="Proteomes" id="UP000215377">
    <property type="component" value="Unassembled WGS sequence"/>
</dbReference>
<accession>A0A225NHK5</accession>
<gene>
    <name evidence="2" type="ORF">ATO3_19675</name>
</gene>
<organism evidence="2 3">
    <name type="scientific">Marinibacterium profundimaris</name>
    <dbReference type="NCBI Taxonomy" id="1679460"/>
    <lineage>
        <taxon>Bacteria</taxon>
        <taxon>Pseudomonadati</taxon>
        <taxon>Pseudomonadota</taxon>
        <taxon>Alphaproteobacteria</taxon>
        <taxon>Rhodobacterales</taxon>
        <taxon>Paracoccaceae</taxon>
        <taxon>Marinibacterium</taxon>
    </lineage>
</organism>
<sequence>MKGPFDHRCCGLHAAAIACLLAATPAASQEQTEEDKRKLEAFLEFQSNLPSFLPTVNLIDAEALPITFPFRMVGEQIVVDVDFGDGVARPFMLDTGAPTFVTEEIGDAHGGEVVTEMVTIAGGGVIEWSPMVKFPSVTIAGALEITDVTGGVNWATEGPFYCITRNGLIGSQAMRNAVWQIHYGNDEITVAATVDQIDHIADAIALPFTVKEDGLSPTPWVELGLGDGKLVFIVDTGGGVPLTINTDALEKVGLELSEDAPVAAGISSGAGGDFDTALAGLTVPMMFGDTELLTTAVVGDGLAPTTDGNMGASFLKNFVVTLDWSTQTMYLDPLFEGDRVPLPGAASVGVGFRGDDLAVTSIAKGGPADEAGLTLGEVVTAIDGTDVTDISADAFCELRKAPFETVTTASGQSYDAGMLEGFFDNPE</sequence>
<dbReference type="Gene3D" id="2.40.70.10">
    <property type="entry name" value="Acid Proteases"/>
    <property type="match status" value="2"/>
</dbReference>
<evidence type="ECO:0000313" key="2">
    <source>
        <dbReference type="EMBL" id="OWU70493.1"/>
    </source>
</evidence>
<dbReference type="InterPro" id="IPR021109">
    <property type="entry name" value="Peptidase_aspartic_dom_sf"/>
</dbReference>
<dbReference type="Pfam" id="PF17820">
    <property type="entry name" value="PDZ_6"/>
    <property type="match status" value="1"/>
</dbReference>
<evidence type="ECO:0000313" key="3">
    <source>
        <dbReference type="Proteomes" id="UP000215377"/>
    </source>
</evidence>
<feature type="domain" description="PDZ" evidence="1">
    <location>
        <begin position="344"/>
        <end position="391"/>
    </location>
</feature>
<reference evidence="2 3" key="1">
    <citation type="submission" date="2013-04" db="EMBL/GenBank/DDBJ databases">
        <title>Oceanicola sp. 22II1-22F33 Genome Sequencing.</title>
        <authorList>
            <person name="Lai Q."/>
            <person name="Li G."/>
            <person name="Shao Z."/>
        </authorList>
    </citation>
    <scope>NUCLEOTIDE SEQUENCE [LARGE SCALE GENOMIC DNA]</scope>
    <source>
        <strain evidence="2 3">22II1-22F33</strain>
    </source>
</reference>